<dbReference type="AlphaFoldDB" id="A0ABD0J853"/>
<gene>
    <name evidence="3" type="ORF">BaRGS_00037700</name>
</gene>
<keyword evidence="4" id="KW-1185">Reference proteome</keyword>
<feature type="region of interest" description="Disordered" evidence="1">
    <location>
        <begin position="143"/>
        <end position="165"/>
    </location>
</feature>
<feature type="region of interest" description="Disordered" evidence="1">
    <location>
        <begin position="65"/>
        <end position="86"/>
    </location>
</feature>
<evidence type="ECO:0000256" key="2">
    <source>
        <dbReference type="SAM" id="Phobius"/>
    </source>
</evidence>
<reference evidence="3 4" key="1">
    <citation type="journal article" date="2023" name="Sci. Data">
        <title>Genome assembly of the Korean intertidal mud-creeper Batillaria attramentaria.</title>
        <authorList>
            <person name="Patra A.K."/>
            <person name="Ho P.T."/>
            <person name="Jun S."/>
            <person name="Lee S.J."/>
            <person name="Kim Y."/>
            <person name="Won Y.J."/>
        </authorList>
    </citation>
    <scope>NUCLEOTIDE SEQUENCE [LARGE SCALE GENOMIC DNA]</scope>
    <source>
        <strain evidence="3">Wonlab-2016</strain>
    </source>
</reference>
<accession>A0ABD0J853</accession>
<evidence type="ECO:0000313" key="3">
    <source>
        <dbReference type="EMBL" id="KAK7465121.1"/>
    </source>
</evidence>
<dbReference type="Proteomes" id="UP001519460">
    <property type="component" value="Unassembled WGS sequence"/>
</dbReference>
<keyword evidence="2" id="KW-1133">Transmembrane helix</keyword>
<comment type="caution">
    <text evidence="3">The sequence shown here is derived from an EMBL/GenBank/DDBJ whole genome shotgun (WGS) entry which is preliminary data.</text>
</comment>
<evidence type="ECO:0000313" key="4">
    <source>
        <dbReference type="Proteomes" id="UP001519460"/>
    </source>
</evidence>
<feature type="transmembrane region" description="Helical" evidence="2">
    <location>
        <begin position="38"/>
        <end position="58"/>
    </location>
</feature>
<feature type="compositionally biased region" description="Polar residues" evidence="1">
    <location>
        <begin position="1"/>
        <end position="27"/>
    </location>
</feature>
<evidence type="ECO:0000256" key="1">
    <source>
        <dbReference type="SAM" id="MobiDB-lite"/>
    </source>
</evidence>
<proteinExistence type="predicted"/>
<organism evidence="3 4">
    <name type="scientific">Batillaria attramentaria</name>
    <dbReference type="NCBI Taxonomy" id="370345"/>
    <lineage>
        <taxon>Eukaryota</taxon>
        <taxon>Metazoa</taxon>
        <taxon>Spiralia</taxon>
        <taxon>Lophotrochozoa</taxon>
        <taxon>Mollusca</taxon>
        <taxon>Gastropoda</taxon>
        <taxon>Caenogastropoda</taxon>
        <taxon>Sorbeoconcha</taxon>
        <taxon>Cerithioidea</taxon>
        <taxon>Batillariidae</taxon>
        <taxon>Batillaria</taxon>
    </lineage>
</organism>
<dbReference type="EMBL" id="JACVVK020000576">
    <property type="protein sequence ID" value="KAK7465121.1"/>
    <property type="molecule type" value="Genomic_DNA"/>
</dbReference>
<feature type="compositionally biased region" description="Basic and acidic residues" evidence="1">
    <location>
        <begin position="71"/>
        <end position="86"/>
    </location>
</feature>
<protein>
    <submittedName>
        <fullName evidence="3">Uncharacterized protein</fullName>
    </submittedName>
</protein>
<feature type="region of interest" description="Disordered" evidence="1">
    <location>
        <begin position="1"/>
        <end position="31"/>
    </location>
</feature>
<sequence length="165" mass="18291">MAAGVTSTPRPLLHTSNSLTTEEQPATQRADEHYDETAVVVGVTTAFVAVLIVVAIIYERRKISKKPTKQTYERHSSAPQDQRRQGFDNVCISHDNETAIVAMTTDTDKNPYEHLTPPEDNQEYQHLQPQAVAKQYAMTQTTSADTEHGSMTQITSDYAALSSKP</sequence>
<keyword evidence="2" id="KW-0472">Membrane</keyword>
<feature type="compositionally biased region" description="Polar residues" evidence="1">
    <location>
        <begin position="143"/>
        <end position="156"/>
    </location>
</feature>
<name>A0ABD0J853_9CAEN</name>
<keyword evidence="2" id="KW-0812">Transmembrane</keyword>